<evidence type="ECO:0008006" key="4">
    <source>
        <dbReference type="Google" id="ProtNLM"/>
    </source>
</evidence>
<name>A0A5E7DB65_PSEFL</name>
<dbReference type="RefSeq" id="WP_150643175.1">
    <property type="nucleotide sequence ID" value="NZ_CABVHQ010000031.1"/>
</dbReference>
<sequence>MIKITPDPPETENVSTSESIDSKKLHECAHRAPPSPAKPRSSDDRPLQIFTVAPDINTQALLAYAYETFSSATTLTLDLSDDLDGKDRNLALAIHQMLELGLLLIEKALDNENPLKPLGA</sequence>
<evidence type="ECO:0000256" key="1">
    <source>
        <dbReference type="SAM" id="MobiDB-lite"/>
    </source>
</evidence>
<accession>A0A5E7DB65</accession>
<dbReference type="EMBL" id="CABVHQ010000031">
    <property type="protein sequence ID" value="VVO09075.1"/>
    <property type="molecule type" value="Genomic_DNA"/>
</dbReference>
<reference evidence="2 3" key="1">
    <citation type="submission" date="2019-09" db="EMBL/GenBank/DDBJ databases">
        <authorList>
            <person name="Chandra G."/>
            <person name="Truman W A."/>
        </authorList>
    </citation>
    <scope>NUCLEOTIDE SEQUENCE [LARGE SCALE GENOMIC DNA]</scope>
    <source>
        <strain evidence="2">PS691</strain>
    </source>
</reference>
<dbReference type="Pfam" id="PF19619">
    <property type="entry name" value="DUF6124"/>
    <property type="match status" value="1"/>
</dbReference>
<organism evidence="2 3">
    <name type="scientific">Pseudomonas fluorescens</name>
    <dbReference type="NCBI Taxonomy" id="294"/>
    <lineage>
        <taxon>Bacteria</taxon>
        <taxon>Pseudomonadati</taxon>
        <taxon>Pseudomonadota</taxon>
        <taxon>Gammaproteobacteria</taxon>
        <taxon>Pseudomonadales</taxon>
        <taxon>Pseudomonadaceae</taxon>
        <taxon>Pseudomonas</taxon>
    </lineage>
</organism>
<dbReference type="AlphaFoldDB" id="A0A5E7DB65"/>
<feature type="region of interest" description="Disordered" evidence="1">
    <location>
        <begin position="1"/>
        <end position="45"/>
    </location>
</feature>
<proteinExistence type="predicted"/>
<dbReference type="Proteomes" id="UP000337909">
    <property type="component" value="Unassembled WGS sequence"/>
</dbReference>
<protein>
    <recommendedName>
        <fullName evidence="4">DUF3077 domain-containing protein</fullName>
    </recommendedName>
</protein>
<evidence type="ECO:0000313" key="2">
    <source>
        <dbReference type="EMBL" id="VVO09075.1"/>
    </source>
</evidence>
<gene>
    <name evidence="2" type="ORF">PS691_03253</name>
</gene>
<evidence type="ECO:0000313" key="3">
    <source>
        <dbReference type="Proteomes" id="UP000337909"/>
    </source>
</evidence>
<feature type="compositionally biased region" description="Basic and acidic residues" evidence="1">
    <location>
        <begin position="20"/>
        <end position="30"/>
    </location>
</feature>